<dbReference type="InterPro" id="IPR015424">
    <property type="entry name" value="PyrdxlP-dep_Trfase"/>
</dbReference>
<dbReference type="InterPro" id="IPR015421">
    <property type="entry name" value="PyrdxlP-dep_Trfase_major"/>
</dbReference>
<dbReference type="GO" id="GO:0004372">
    <property type="term" value="F:glycine hydroxymethyltransferase activity"/>
    <property type="evidence" value="ECO:0007669"/>
    <property type="project" value="TreeGrafter"/>
</dbReference>
<dbReference type="Gene3D" id="3.40.640.10">
    <property type="entry name" value="Type I PLP-dependent aspartate aminotransferase-like (Major domain)"/>
    <property type="match status" value="1"/>
</dbReference>
<dbReference type="SUPFAM" id="SSF53383">
    <property type="entry name" value="PLP-dependent transferases"/>
    <property type="match status" value="1"/>
</dbReference>
<accession>A0A7S1IP59</accession>
<evidence type="ECO:0000259" key="3">
    <source>
        <dbReference type="Pfam" id="PF00464"/>
    </source>
</evidence>
<dbReference type="GO" id="GO:0035999">
    <property type="term" value="P:tetrahydrofolate interconversion"/>
    <property type="evidence" value="ECO:0007669"/>
    <property type="project" value="UniProtKB-UniPathway"/>
</dbReference>
<dbReference type="GO" id="GO:0005739">
    <property type="term" value="C:mitochondrion"/>
    <property type="evidence" value="ECO:0007669"/>
    <property type="project" value="TreeGrafter"/>
</dbReference>
<dbReference type="GO" id="GO:0019264">
    <property type="term" value="P:glycine biosynthetic process from serine"/>
    <property type="evidence" value="ECO:0007669"/>
    <property type="project" value="TreeGrafter"/>
</dbReference>
<sequence length="174" mass="19433">MSNVGQNGVTISDPTLEEHDPELFDLIEREKRRQVSGLEMIASENFTTKAVMQCLGSALTNKYAEGESGARYYGGNEYIDQIEDLCKSRALLAYGLDPEEWAVNVQPYSGSPANFAVFTGLLSPHDRIMGLALPDGGQYVTFRPSYHLKYCVLWESCRRLLPCQFCTTARHLAV</sequence>
<dbReference type="Pfam" id="PF00464">
    <property type="entry name" value="SHMT"/>
    <property type="match status" value="1"/>
</dbReference>
<dbReference type="AlphaFoldDB" id="A0A7S1IP59"/>
<gene>
    <name evidence="4" type="ORF">EGYM00392_LOCUS29906</name>
</gene>
<dbReference type="EMBL" id="HBGA01080229">
    <property type="protein sequence ID" value="CAD9018793.1"/>
    <property type="molecule type" value="Transcribed_RNA"/>
</dbReference>
<name>A0A7S1IP59_9EUGL</name>
<comment type="cofactor">
    <cofactor evidence="1">
        <name>pyridoxal 5'-phosphate</name>
        <dbReference type="ChEBI" id="CHEBI:597326"/>
    </cofactor>
</comment>
<evidence type="ECO:0000256" key="1">
    <source>
        <dbReference type="ARBA" id="ARBA00001933"/>
    </source>
</evidence>
<proteinExistence type="predicted"/>
<evidence type="ECO:0000256" key="2">
    <source>
        <dbReference type="ARBA" id="ARBA00022898"/>
    </source>
</evidence>
<reference evidence="4" key="1">
    <citation type="submission" date="2021-01" db="EMBL/GenBank/DDBJ databases">
        <authorList>
            <person name="Corre E."/>
            <person name="Pelletier E."/>
            <person name="Niang G."/>
            <person name="Scheremetjew M."/>
            <person name="Finn R."/>
            <person name="Kale V."/>
            <person name="Holt S."/>
            <person name="Cochrane G."/>
            <person name="Meng A."/>
            <person name="Brown T."/>
            <person name="Cohen L."/>
        </authorList>
    </citation>
    <scope>NUCLEOTIDE SEQUENCE</scope>
    <source>
        <strain evidence="4">NIES-381</strain>
    </source>
</reference>
<organism evidence="4">
    <name type="scientific">Eutreptiella gymnastica</name>
    <dbReference type="NCBI Taxonomy" id="73025"/>
    <lineage>
        <taxon>Eukaryota</taxon>
        <taxon>Discoba</taxon>
        <taxon>Euglenozoa</taxon>
        <taxon>Euglenida</taxon>
        <taxon>Spirocuta</taxon>
        <taxon>Euglenophyceae</taxon>
        <taxon>Eutreptiales</taxon>
        <taxon>Eutreptiaceae</taxon>
        <taxon>Eutreptiella</taxon>
    </lineage>
</organism>
<feature type="domain" description="Serine hydroxymethyltransferase-like" evidence="3">
    <location>
        <begin position="16"/>
        <end position="138"/>
    </location>
</feature>
<keyword evidence="2" id="KW-0663">Pyridoxal phosphate</keyword>
<protein>
    <recommendedName>
        <fullName evidence="3">Serine hydroxymethyltransferase-like domain-containing protein</fullName>
    </recommendedName>
</protein>
<dbReference type="PANTHER" id="PTHR11680:SF35">
    <property type="entry name" value="SERINE HYDROXYMETHYLTRANSFERASE 1"/>
    <property type="match status" value="1"/>
</dbReference>
<dbReference type="InterPro" id="IPR049943">
    <property type="entry name" value="Ser_HO-MeTrfase-like"/>
</dbReference>
<dbReference type="UniPathway" id="UPA00193"/>
<evidence type="ECO:0000313" key="4">
    <source>
        <dbReference type="EMBL" id="CAD9018793.1"/>
    </source>
</evidence>
<dbReference type="InterPro" id="IPR039429">
    <property type="entry name" value="SHMT-like_dom"/>
</dbReference>
<dbReference type="GO" id="GO:0030170">
    <property type="term" value="F:pyridoxal phosphate binding"/>
    <property type="evidence" value="ECO:0007669"/>
    <property type="project" value="TreeGrafter"/>
</dbReference>
<dbReference type="PANTHER" id="PTHR11680">
    <property type="entry name" value="SERINE HYDROXYMETHYLTRANSFERASE"/>
    <property type="match status" value="1"/>
</dbReference>